<accession>A0ABS5ID26</accession>
<name>A0ABS5ID26_9PROT</name>
<dbReference type="PANTHER" id="PTHR23152">
    <property type="entry name" value="2-OXOGLUTARATE DEHYDROGENASE"/>
    <property type="match status" value="1"/>
</dbReference>
<dbReference type="SMART" id="SM00861">
    <property type="entry name" value="Transket_pyr"/>
    <property type="match status" value="1"/>
</dbReference>
<dbReference type="InterPro" id="IPR031717">
    <property type="entry name" value="ODO-1/KGD_C"/>
</dbReference>
<keyword evidence="8" id="KW-0786">Thiamine pyrophosphate</keyword>
<evidence type="ECO:0000313" key="12">
    <source>
        <dbReference type="EMBL" id="MBR9972329.1"/>
    </source>
</evidence>
<evidence type="ECO:0000256" key="4">
    <source>
        <dbReference type="ARBA" id="ARBA00011301"/>
    </source>
</evidence>
<evidence type="ECO:0000256" key="9">
    <source>
        <dbReference type="ARBA" id="ARBA00023152"/>
    </source>
</evidence>
<dbReference type="EMBL" id="JAGTUF010000010">
    <property type="protein sequence ID" value="MBR9972329.1"/>
    <property type="molecule type" value="Genomic_DNA"/>
</dbReference>
<evidence type="ECO:0000256" key="5">
    <source>
        <dbReference type="ARBA" id="ARBA00012280"/>
    </source>
</evidence>
<comment type="subunit">
    <text evidence="4">Homodimer. Part of the 2-oxoglutarate dehydrogenase (OGDH) complex composed of E1 (2-oxoglutarate dehydrogenase), E2 (dihydrolipoamide succinyltransferase) and E3 (dihydrolipoamide dehydrogenase); the complex contains multiple copies of the three enzymatic components (E1, E2 and E3).</text>
</comment>
<dbReference type="Gene3D" id="3.40.50.970">
    <property type="match status" value="1"/>
</dbReference>
<comment type="caution">
    <text evidence="12">The sequence shown here is derived from an EMBL/GenBank/DDBJ whole genome shotgun (WGS) entry which is preliminary data.</text>
</comment>
<organism evidence="12 13">
    <name type="scientific">Magnetospirillum sulfuroxidans</name>
    <dbReference type="NCBI Taxonomy" id="611300"/>
    <lineage>
        <taxon>Bacteria</taxon>
        <taxon>Pseudomonadati</taxon>
        <taxon>Pseudomonadota</taxon>
        <taxon>Alphaproteobacteria</taxon>
        <taxon>Rhodospirillales</taxon>
        <taxon>Rhodospirillaceae</taxon>
        <taxon>Magnetospirillum</taxon>
    </lineage>
</organism>
<dbReference type="CDD" id="cd02016">
    <property type="entry name" value="TPP_E1_OGDC_like"/>
    <property type="match status" value="1"/>
</dbReference>
<evidence type="ECO:0000313" key="13">
    <source>
        <dbReference type="Proteomes" id="UP000680714"/>
    </source>
</evidence>
<evidence type="ECO:0000256" key="6">
    <source>
        <dbReference type="ARBA" id="ARBA00013321"/>
    </source>
</evidence>
<dbReference type="InterPro" id="IPR032106">
    <property type="entry name" value="2-oxogl_dehyd_N"/>
</dbReference>
<keyword evidence="7 12" id="KW-0560">Oxidoreductase</keyword>
<evidence type="ECO:0000256" key="1">
    <source>
        <dbReference type="ARBA" id="ARBA00001964"/>
    </source>
</evidence>
<feature type="domain" description="Transketolase-like pyrimidine-binding" evidence="11">
    <location>
        <begin position="619"/>
        <end position="813"/>
    </location>
</feature>
<dbReference type="NCBIfam" id="NF008907">
    <property type="entry name" value="PRK12270.1"/>
    <property type="match status" value="1"/>
</dbReference>
<dbReference type="InterPro" id="IPR011603">
    <property type="entry name" value="2oxoglutarate_DH_E1"/>
</dbReference>
<dbReference type="Pfam" id="PF02779">
    <property type="entry name" value="Transket_pyr"/>
    <property type="match status" value="1"/>
</dbReference>
<sequence>MTNQFDETSFLTGGNAVFIAELYARYVEDPSSVDASWVQFFTELRDEGAAIAQDFKGTAGAKRDLKIIGAIDPEAAAAAAAAAAKKGGKDAKPAPAADPAIQRQAVLDSIRALMMIRTYRVRGHLEADLDPLHLSKRVPHPELDYRTYGFVEADLDREIFIDNVLGLESATLRQIINVVRATYCGKIGVEFMHIQDPDQKAWIQKRIESVRNHTDFTPRGKRAILERLVEAEGFERFLQLKYTGTKRFGLEGGESVIPALEQIVKRGGQLGVEEVVIGMAHRGRLNVLANFMKKPYQVIFSEFQGGTANPSDVQGSGDVKYHLGTSSDRDFDGNVVHLSLQPNPSHLEVANPVVIGRVRAKQQQKNDDDRKKVVGILLHGDAAFAGQGVVPETMLLSQLEGYRTGGTIHIIINNQIGFTTAPEYSRSGPYSSDVAKGFQCPVLHVNGDDPEAVVHVARIATEYRQEFGADVVIDMICYRRHGHNESDEPAFTQPLMYRKIASHPTTRAVYAQQLVAEGSMSQEEADGVVTSFQEMLEREFDAAKSFRPNKADWLEGKWQGLVQLADEEEFREEKTGCDIELLKEVGMKLAQVPADFNVNRKILRQMQAKAEMMQTGQGIDWATGEALAFGTLLVEGQGVRLSGQDCGRGTFSQRHCRLTDQENESRYEPLNHIRQGNQAHFEVIDSPLSEEAVLGFEYGYSLAEPKTLTLWEGQFGDFANGAQVIIDQFINSGESKWLRMSGLVMLLPHGYEGQGPEHSSARWERYLQLSAEDNWQVCNLTTPGNYFHALRRQLQRNFRKPLIIMTPKSLLRHKGCVSSLEDMALGSRFRRVLPESENLVADAKIRRVVVCSGKVYYDLLDERTKRDIKDVAIIRIEQLYPWPKDTLKAQLARYPNADLVWAQEEPANMGPWTFVDRRLEFICEELPDNVAKQAHYVGRKAAASPATGLYKTHNAEQAWICETALTGKPADMPVPFRRATALSRLNA</sequence>
<dbReference type="EC" id="1.2.4.2" evidence="5"/>
<dbReference type="Gene3D" id="1.10.287.1150">
    <property type="entry name" value="TPP helical domain"/>
    <property type="match status" value="1"/>
</dbReference>
<proteinExistence type="inferred from homology"/>
<comment type="similarity">
    <text evidence="3">Belongs to the alpha-ketoglutarate dehydrogenase family.</text>
</comment>
<evidence type="ECO:0000256" key="8">
    <source>
        <dbReference type="ARBA" id="ARBA00023052"/>
    </source>
</evidence>
<dbReference type="Gene3D" id="3.40.50.11610">
    <property type="entry name" value="Multifunctional 2-oxoglutarate metabolism enzyme, C-terminal domain"/>
    <property type="match status" value="1"/>
</dbReference>
<keyword evidence="13" id="KW-1185">Reference proteome</keyword>
<dbReference type="Pfam" id="PF16078">
    <property type="entry name" value="2-oxogl_dehyd_N"/>
    <property type="match status" value="1"/>
</dbReference>
<dbReference type="NCBIfam" id="NF006914">
    <property type="entry name" value="PRK09404.1"/>
    <property type="match status" value="1"/>
</dbReference>
<gene>
    <name evidence="12" type="ORF">KEC16_11455</name>
</gene>
<dbReference type="Pfam" id="PF16870">
    <property type="entry name" value="OxoGdeHyase_C"/>
    <property type="match status" value="1"/>
</dbReference>
<dbReference type="SUPFAM" id="SSF52518">
    <property type="entry name" value="Thiamin diphosphate-binding fold (THDP-binding)"/>
    <property type="match status" value="2"/>
</dbReference>
<dbReference type="Proteomes" id="UP000680714">
    <property type="component" value="Unassembled WGS sequence"/>
</dbReference>
<evidence type="ECO:0000256" key="10">
    <source>
        <dbReference type="ARBA" id="ARBA00030680"/>
    </source>
</evidence>
<dbReference type="InterPro" id="IPR029061">
    <property type="entry name" value="THDP-binding"/>
</dbReference>
<comment type="function">
    <text evidence="2">E1 component of the 2-oxoglutarate dehydrogenase (OGDH) complex which catalyzes the decarboxylation of 2-oxoglutarate, the first step in the conversion of 2-oxoglutarate to succinyl-CoA and CO(2).</text>
</comment>
<evidence type="ECO:0000259" key="11">
    <source>
        <dbReference type="SMART" id="SM00861"/>
    </source>
</evidence>
<dbReference type="InterPro" id="IPR005475">
    <property type="entry name" value="Transketolase-like_Pyr-bd"/>
</dbReference>
<dbReference type="Pfam" id="PF00676">
    <property type="entry name" value="E1_dh"/>
    <property type="match status" value="1"/>
</dbReference>
<protein>
    <recommendedName>
        <fullName evidence="6">2-oxoglutarate dehydrogenase E1 component</fullName>
        <ecNumber evidence="5">1.2.4.2</ecNumber>
    </recommendedName>
    <alternativeName>
        <fullName evidence="10">Alpha-ketoglutarate dehydrogenase</fullName>
    </alternativeName>
</protein>
<evidence type="ECO:0000256" key="2">
    <source>
        <dbReference type="ARBA" id="ARBA00003906"/>
    </source>
</evidence>
<dbReference type="GO" id="GO:0004591">
    <property type="term" value="F:oxoglutarate dehydrogenase (succinyl-transferring) activity"/>
    <property type="evidence" value="ECO:0007669"/>
    <property type="project" value="UniProtKB-EC"/>
</dbReference>
<evidence type="ECO:0000256" key="3">
    <source>
        <dbReference type="ARBA" id="ARBA00006936"/>
    </source>
</evidence>
<dbReference type="RefSeq" id="WP_211549166.1">
    <property type="nucleotide sequence ID" value="NZ_JAGTUF010000010.1"/>
</dbReference>
<dbReference type="InterPro" id="IPR001017">
    <property type="entry name" value="DH_E1"/>
</dbReference>
<comment type="cofactor">
    <cofactor evidence="1">
        <name>thiamine diphosphate</name>
        <dbReference type="ChEBI" id="CHEBI:58937"/>
    </cofactor>
</comment>
<dbReference type="PANTHER" id="PTHR23152:SF4">
    <property type="entry name" value="2-OXOADIPATE DEHYDROGENASE COMPLEX COMPONENT E1"/>
    <property type="match status" value="1"/>
</dbReference>
<dbReference type="PIRSF" id="PIRSF000157">
    <property type="entry name" value="Oxoglu_dh_E1"/>
    <property type="match status" value="1"/>
</dbReference>
<dbReference type="Gene3D" id="3.40.50.12470">
    <property type="match status" value="1"/>
</dbReference>
<dbReference type="NCBIfam" id="TIGR00239">
    <property type="entry name" value="2oxo_dh_E1"/>
    <property type="match status" value="1"/>
</dbReference>
<dbReference type="InterPro" id="IPR042179">
    <property type="entry name" value="KGD_C_sf"/>
</dbReference>
<reference evidence="12 13" key="1">
    <citation type="submission" date="2021-04" db="EMBL/GenBank/DDBJ databases">
        <title>Magnetospirillum sulfuroxidans sp. nov., a facultative chemolithoautotrophic sulfur-oxidizing alphaproteobacterium isolated from freshwater sediment and proposals for Paramagetospirillum gen. nov., and Magnetospirillaceae fam. nov.</title>
        <authorList>
            <person name="Koziaeva V."/>
            <person name="Geelhoed J.S."/>
            <person name="Sorokin D.Y."/>
            <person name="Grouzdev D.S."/>
        </authorList>
    </citation>
    <scope>NUCLEOTIDE SEQUENCE [LARGE SCALE GENOMIC DNA]</scope>
    <source>
        <strain evidence="12 13">J10</strain>
    </source>
</reference>
<evidence type="ECO:0000256" key="7">
    <source>
        <dbReference type="ARBA" id="ARBA00023002"/>
    </source>
</evidence>
<keyword evidence="9" id="KW-0324">Glycolysis</keyword>